<dbReference type="SUPFAM" id="SSF109998">
    <property type="entry name" value="Triger factor/SurA peptide-binding domain-like"/>
    <property type="match status" value="1"/>
</dbReference>
<proteinExistence type="predicted"/>
<gene>
    <name evidence="2" type="ORF">TUM18999_60110</name>
    <name evidence="3" type="ORF">TUM20286_37940</name>
</gene>
<dbReference type="EMBL" id="AP023189">
    <property type="protein sequence ID" value="BCG27820.1"/>
    <property type="molecule type" value="Genomic_DNA"/>
</dbReference>
<name>A0A6J4EDU8_9PSED</name>
<dbReference type="Proteomes" id="UP000509383">
    <property type="component" value="Chromosome"/>
</dbReference>
<evidence type="ECO:0000313" key="3">
    <source>
        <dbReference type="EMBL" id="GJN54042.1"/>
    </source>
</evidence>
<dbReference type="Gene3D" id="1.10.4030.10">
    <property type="entry name" value="Porin chaperone SurA, peptide-binding domain"/>
    <property type="match status" value="1"/>
</dbReference>
<sequence>MPRVEWPLGCLVAAVLLAGCRDDDGAEALAQVPVEPSATLVTVDDSPITRAQLELTVERTLGESAPLFANDEVERKILDSLVASRAMALLAERELDAGERAQLDLKAQAYREELLVRHYLEQHATPEPVTSEQVADYYQRHPEEFGGGVEKSFEIIASDQALEEPQRAELIALLSGAEAKSRDWQKQVAAWRAAGKPLEYRSNRIKPELLEQPLRGLVESTEVGSIAPLHADGQLLLVRVTGEERLPVRPLSDVSGEIREKLAPQSLKQAVKSLSEEATRQVKVQYSSR</sequence>
<dbReference type="Gene3D" id="3.10.50.40">
    <property type="match status" value="1"/>
</dbReference>
<feature type="domain" description="PpiC" evidence="1">
    <location>
        <begin position="129"/>
        <end position="254"/>
    </location>
</feature>
<dbReference type="Pfam" id="PF13145">
    <property type="entry name" value="Rotamase_2"/>
    <property type="match status" value="1"/>
</dbReference>
<dbReference type="InterPro" id="IPR027304">
    <property type="entry name" value="Trigger_fact/SurA_dom_sf"/>
</dbReference>
<dbReference type="GO" id="GO:0003755">
    <property type="term" value="F:peptidyl-prolyl cis-trans isomerase activity"/>
    <property type="evidence" value="ECO:0007669"/>
    <property type="project" value="InterPro"/>
</dbReference>
<dbReference type="AlphaFoldDB" id="A0A6J4EDU8"/>
<reference evidence="2 4" key="1">
    <citation type="submission" date="2020-05" db="EMBL/GenBank/DDBJ databases">
        <title>Characterization of novel class B3 metallo-beta-lactamase from novel Pseudomonas species.</title>
        <authorList>
            <person name="Yamada K."/>
            <person name="Aoki K."/>
            <person name="Ishii Y."/>
        </authorList>
    </citation>
    <scope>NUCLEOTIDE SEQUENCE [LARGE SCALE GENOMIC DNA]</scope>
    <source>
        <strain evidence="2 4">TUM18999</strain>
        <strain evidence="3 5">TUM20286</strain>
    </source>
</reference>
<evidence type="ECO:0000259" key="1">
    <source>
        <dbReference type="Pfam" id="PF13145"/>
    </source>
</evidence>
<evidence type="ECO:0000313" key="5">
    <source>
        <dbReference type="Proteomes" id="UP001054892"/>
    </source>
</evidence>
<evidence type="ECO:0000313" key="2">
    <source>
        <dbReference type="EMBL" id="BCG27820.1"/>
    </source>
</evidence>
<dbReference type="RefSeq" id="WP_173179058.1">
    <property type="nucleotide sequence ID" value="NZ_AP023189.1"/>
</dbReference>
<dbReference type="EMBL" id="BQKM01000009">
    <property type="protein sequence ID" value="GJN54042.1"/>
    <property type="molecule type" value="Genomic_DNA"/>
</dbReference>
<keyword evidence="5" id="KW-1185">Reference proteome</keyword>
<evidence type="ECO:0000313" key="4">
    <source>
        <dbReference type="Proteomes" id="UP000509383"/>
    </source>
</evidence>
<dbReference type="KEGG" id="ptw:TUM18999_60110"/>
<organism evidence="2 4">
    <name type="scientific">Pseudomonas tohonis</name>
    <dbReference type="NCBI Taxonomy" id="2725477"/>
    <lineage>
        <taxon>Bacteria</taxon>
        <taxon>Pseudomonadati</taxon>
        <taxon>Pseudomonadota</taxon>
        <taxon>Gammaproteobacteria</taxon>
        <taxon>Pseudomonadales</taxon>
        <taxon>Pseudomonadaceae</taxon>
        <taxon>Pseudomonas</taxon>
    </lineage>
</organism>
<dbReference type="InterPro" id="IPR046357">
    <property type="entry name" value="PPIase_dom_sf"/>
</dbReference>
<dbReference type="PROSITE" id="PS51257">
    <property type="entry name" value="PROKAR_LIPOPROTEIN"/>
    <property type="match status" value="1"/>
</dbReference>
<dbReference type="Proteomes" id="UP001054892">
    <property type="component" value="Unassembled WGS sequence"/>
</dbReference>
<accession>A0A6J4EDU8</accession>
<dbReference type="InterPro" id="IPR000297">
    <property type="entry name" value="PPIase_PpiC"/>
</dbReference>
<protein>
    <recommendedName>
        <fullName evidence="1">PpiC domain-containing protein</fullName>
    </recommendedName>
</protein>